<evidence type="ECO:0000256" key="2">
    <source>
        <dbReference type="ARBA" id="ARBA00022729"/>
    </source>
</evidence>
<evidence type="ECO:0000256" key="1">
    <source>
        <dbReference type="ARBA" id="ARBA00022614"/>
    </source>
</evidence>
<dbReference type="PANTHER" id="PTHR24373">
    <property type="entry name" value="SLIT RELATED LEUCINE-RICH REPEAT NEURONAL PROTEIN"/>
    <property type="match status" value="1"/>
</dbReference>
<dbReference type="Pfam" id="PF13306">
    <property type="entry name" value="LRR_5"/>
    <property type="match status" value="1"/>
</dbReference>
<keyword evidence="6" id="KW-1185">Reference proteome</keyword>
<dbReference type="SUPFAM" id="SSF52058">
    <property type="entry name" value="L domain-like"/>
    <property type="match status" value="1"/>
</dbReference>
<protein>
    <submittedName>
        <fullName evidence="5">Uncharacterized protein</fullName>
    </submittedName>
</protein>
<dbReference type="InterPro" id="IPR003591">
    <property type="entry name" value="Leu-rich_rpt_typical-subtyp"/>
</dbReference>
<dbReference type="Gene3D" id="3.80.10.10">
    <property type="entry name" value="Ribonuclease Inhibitor"/>
    <property type="match status" value="2"/>
</dbReference>
<comment type="caution">
    <text evidence="5">The sequence shown here is derived from an EMBL/GenBank/DDBJ whole genome shotgun (WGS) entry which is preliminary data.</text>
</comment>
<evidence type="ECO:0000256" key="3">
    <source>
        <dbReference type="ARBA" id="ARBA00022737"/>
    </source>
</evidence>
<feature type="chain" id="PRO_5041277785" evidence="4">
    <location>
        <begin position="21"/>
        <end position="217"/>
    </location>
</feature>
<organism evidence="5 6">
    <name type="scientific">Zophobas morio</name>
    <dbReference type="NCBI Taxonomy" id="2755281"/>
    <lineage>
        <taxon>Eukaryota</taxon>
        <taxon>Metazoa</taxon>
        <taxon>Ecdysozoa</taxon>
        <taxon>Arthropoda</taxon>
        <taxon>Hexapoda</taxon>
        <taxon>Insecta</taxon>
        <taxon>Pterygota</taxon>
        <taxon>Neoptera</taxon>
        <taxon>Endopterygota</taxon>
        <taxon>Coleoptera</taxon>
        <taxon>Polyphaga</taxon>
        <taxon>Cucujiformia</taxon>
        <taxon>Tenebrionidae</taxon>
        <taxon>Zophobas</taxon>
    </lineage>
</organism>
<name>A0AA38MI05_9CUCU</name>
<evidence type="ECO:0000313" key="6">
    <source>
        <dbReference type="Proteomes" id="UP001168821"/>
    </source>
</evidence>
<dbReference type="Pfam" id="PF13855">
    <property type="entry name" value="LRR_8"/>
    <property type="match status" value="1"/>
</dbReference>
<dbReference type="InterPro" id="IPR001611">
    <property type="entry name" value="Leu-rich_rpt"/>
</dbReference>
<feature type="signal peptide" evidence="4">
    <location>
        <begin position="1"/>
        <end position="20"/>
    </location>
</feature>
<evidence type="ECO:0000313" key="5">
    <source>
        <dbReference type="EMBL" id="KAJ3656902.1"/>
    </source>
</evidence>
<keyword evidence="1" id="KW-0433">Leucine-rich repeat</keyword>
<sequence>MRSSLVNLLLCICVLHLSKSEKLTFKNVTVRWRHNYKKGETVATSDSLKKIIPDDERVSVEIPGSIPILYEKSVFDIPNLDSLDLYDVGLQEIKPGAFGNLPHLKWLSLRKNNLTEIKTNTFSDQKIIYLDLSFNSIIVLHPGAFNFNANLLILANNKLTEFPSGVFENVTIRTLILAKNFLHTIAPKALSTIALNKLALSNNIFDEINPEILTCNN</sequence>
<dbReference type="InterPro" id="IPR050328">
    <property type="entry name" value="Dev_Immune_Receptor"/>
</dbReference>
<dbReference type="InterPro" id="IPR032675">
    <property type="entry name" value="LRR_dom_sf"/>
</dbReference>
<keyword evidence="2 4" id="KW-0732">Signal</keyword>
<dbReference type="AlphaFoldDB" id="A0AA38MI05"/>
<evidence type="ECO:0000256" key="4">
    <source>
        <dbReference type="SAM" id="SignalP"/>
    </source>
</evidence>
<accession>A0AA38MI05</accession>
<dbReference type="InterPro" id="IPR026906">
    <property type="entry name" value="LRR_5"/>
</dbReference>
<dbReference type="SMART" id="SM00369">
    <property type="entry name" value="LRR_TYP"/>
    <property type="match status" value="4"/>
</dbReference>
<gene>
    <name evidence="5" type="ORF">Zmor_015947</name>
</gene>
<reference evidence="5" key="1">
    <citation type="journal article" date="2023" name="G3 (Bethesda)">
        <title>Whole genome assemblies of Zophobas morio and Tenebrio molitor.</title>
        <authorList>
            <person name="Kaur S."/>
            <person name="Stinson S.A."/>
            <person name="diCenzo G.C."/>
        </authorList>
    </citation>
    <scope>NUCLEOTIDE SEQUENCE</scope>
    <source>
        <strain evidence="5">QUZm001</strain>
    </source>
</reference>
<keyword evidence="3" id="KW-0677">Repeat</keyword>
<dbReference type="EMBL" id="JALNTZ010000004">
    <property type="protein sequence ID" value="KAJ3656902.1"/>
    <property type="molecule type" value="Genomic_DNA"/>
</dbReference>
<proteinExistence type="predicted"/>
<dbReference type="PANTHER" id="PTHR24373:SF275">
    <property type="entry name" value="TIR DOMAIN-CONTAINING PROTEIN"/>
    <property type="match status" value="1"/>
</dbReference>
<dbReference type="Proteomes" id="UP001168821">
    <property type="component" value="Unassembled WGS sequence"/>
</dbReference>